<dbReference type="EMBL" id="JBHSEW010000019">
    <property type="protein sequence ID" value="MFC4623508.1"/>
    <property type="molecule type" value="Genomic_DNA"/>
</dbReference>
<sequence>MAKGIHAQEALAFAARLKQALEAAGVRPSPAVVASEFNLRYWGKSITAHTARAWLAGVAIPMQDKIRTLSDWLHVNPDELRFGPRTVPALPADADIAQAPLSLQDREMLAQYLALPPARRKTVQEVVAALAVAAAHAPAGRR</sequence>
<evidence type="ECO:0000313" key="1">
    <source>
        <dbReference type="EMBL" id="MFC4623508.1"/>
    </source>
</evidence>
<evidence type="ECO:0008006" key="3">
    <source>
        <dbReference type="Google" id="ProtNLM"/>
    </source>
</evidence>
<proteinExistence type="predicted"/>
<comment type="caution">
    <text evidence="1">The sequence shown here is derived from an EMBL/GenBank/DDBJ whole genome shotgun (WGS) entry which is preliminary data.</text>
</comment>
<dbReference type="Gene3D" id="1.10.260.40">
    <property type="entry name" value="lambda repressor-like DNA-binding domains"/>
    <property type="match status" value="1"/>
</dbReference>
<protein>
    <recommendedName>
        <fullName evidence="3">Transcriptional regulator</fullName>
    </recommendedName>
</protein>
<reference evidence="2" key="1">
    <citation type="journal article" date="2019" name="Int. J. Syst. Evol. Microbiol.">
        <title>The Global Catalogue of Microorganisms (GCM) 10K type strain sequencing project: providing services to taxonomists for standard genome sequencing and annotation.</title>
        <authorList>
            <consortium name="The Broad Institute Genomics Platform"/>
            <consortium name="The Broad Institute Genome Sequencing Center for Infectious Disease"/>
            <person name="Wu L."/>
            <person name="Ma J."/>
        </authorList>
    </citation>
    <scope>NUCLEOTIDE SEQUENCE [LARGE SCALE GENOMIC DNA]</scope>
    <source>
        <strain evidence="2">JCM 11650</strain>
    </source>
</reference>
<keyword evidence="2" id="KW-1185">Reference proteome</keyword>
<dbReference type="RefSeq" id="WP_377728057.1">
    <property type="nucleotide sequence ID" value="NZ_JBHSEW010000019.1"/>
</dbReference>
<dbReference type="Proteomes" id="UP001595967">
    <property type="component" value="Unassembled WGS sequence"/>
</dbReference>
<name>A0ABV9H267_9BURK</name>
<accession>A0ABV9H267</accession>
<gene>
    <name evidence="1" type="ORF">ACFO3A_15020</name>
</gene>
<evidence type="ECO:0000313" key="2">
    <source>
        <dbReference type="Proteomes" id="UP001595967"/>
    </source>
</evidence>
<organism evidence="1 2">
    <name type="scientific">Comamonas nitrativorans</name>
    <dbReference type="NCBI Taxonomy" id="108437"/>
    <lineage>
        <taxon>Bacteria</taxon>
        <taxon>Pseudomonadati</taxon>
        <taxon>Pseudomonadota</taxon>
        <taxon>Betaproteobacteria</taxon>
        <taxon>Burkholderiales</taxon>
        <taxon>Comamonadaceae</taxon>
        <taxon>Comamonas</taxon>
    </lineage>
</organism>
<dbReference type="InterPro" id="IPR010982">
    <property type="entry name" value="Lambda_DNA-bd_dom_sf"/>
</dbReference>